<sequence length="124" mass="13501" precursor="true">MQLEVRRLVRTQFMLAGLFVLAALIAARLSIWGLAFAAGALLASANLYSLAKFVQHIVRMQKGAVAALLIRFYGRLILTGAALYGLIVWLEVPVWALLAGLSTVLVTALYWGATRLHGHNVKEA</sequence>
<dbReference type="AlphaFoldDB" id="F3YW74"/>
<dbReference type="STRING" id="690850.Desaf_0826"/>
<keyword evidence="8" id="KW-1185">Reference proteome</keyword>
<gene>
    <name evidence="7" type="ORF">Desaf_0826</name>
</gene>
<evidence type="ECO:0000256" key="5">
    <source>
        <dbReference type="ARBA" id="ARBA00023136"/>
    </source>
</evidence>
<evidence type="ECO:0000256" key="4">
    <source>
        <dbReference type="ARBA" id="ARBA00022989"/>
    </source>
</evidence>
<evidence type="ECO:0000256" key="1">
    <source>
        <dbReference type="ARBA" id="ARBA00004651"/>
    </source>
</evidence>
<evidence type="ECO:0000313" key="8">
    <source>
        <dbReference type="Proteomes" id="UP000007844"/>
    </source>
</evidence>
<evidence type="ECO:0000313" key="7">
    <source>
        <dbReference type="EMBL" id="EGJ49177.1"/>
    </source>
</evidence>
<keyword evidence="5 6" id="KW-0472">Membrane</keyword>
<dbReference type="Proteomes" id="UP000007844">
    <property type="component" value="Chromosome"/>
</dbReference>
<dbReference type="RefSeq" id="WP_005986186.1">
    <property type="nucleotide sequence ID" value="NC_016629.1"/>
</dbReference>
<dbReference type="GO" id="GO:0005886">
    <property type="term" value="C:plasma membrane"/>
    <property type="evidence" value="ECO:0007669"/>
    <property type="project" value="UniProtKB-SubCell"/>
</dbReference>
<protein>
    <submittedName>
        <fullName evidence="7">ATP synthase I</fullName>
    </submittedName>
</protein>
<feature type="transmembrane region" description="Helical" evidence="6">
    <location>
        <begin position="31"/>
        <end position="51"/>
    </location>
</feature>
<feature type="transmembrane region" description="Helical" evidence="6">
    <location>
        <begin position="63"/>
        <end position="87"/>
    </location>
</feature>
<feature type="transmembrane region" description="Helical" evidence="6">
    <location>
        <begin position="93"/>
        <end position="113"/>
    </location>
</feature>
<feature type="transmembrane region" description="Helical" evidence="6">
    <location>
        <begin position="7"/>
        <end position="25"/>
    </location>
</feature>
<accession>F3YW74</accession>
<dbReference type="Pfam" id="PF03899">
    <property type="entry name" value="ATP-synt_I"/>
    <property type="match status" value="1"/>
</dbReference>
<keyword evidence="4 6" id="KW-1133">Transmembrane helix</keyword>
<dbReference type="EMBL" id="CP003221">
    <property type="protein sequence ID" value="EGJ49177.1"/>
    <property type="molecule type" value="Genomic_DNA"/>
</dbReference>
<evidence type="ECO:0000256" key="2">
    <source>
        <dbReference type="ARBA" id="ARBA00022475"/>
    </source>
</evidence>
<dbReference type="KEGG" id="daf:Desaf_0826"/>
<evidence type="ECO:0000256" key="6">
    <source>
        <dbReference type="SAM" id="Phobius"/>
    </source>
</evidence>
<comment type="subcellular location">
    <subcellularLocation>
        <location evidence="1">Cell membrane</location>
        <topology evidence="1">Multi-pass membrane protein</topology>
    </subcellularLocation>
</comment>
<keyword evidence="2" id="KW-1003">Cell membrane</keyword>
<dbReference type="HOGENOM" id="CLU_145872_0_0_7"/>
<reference evidence="7 8" key="1">
    <citation type="journal article" date="2011" name="J. Bacteriol.">
        <title>Genome sequence of the mercury-methylating and pleomorphic Desulfovibrio africanus Strain Walvis Bay.</title>
        <authorList>
            <person name="Brown S.D."/>
            <person name="Wall J.D."/>
            <person name="Kucken A.M."/>
            <person name="Gilmour C.C."/>
            <person name="Podar M."/>
            <person name="Brandt C.C."/>
            <person name="Teshima H."/>
            <person name="Detter J.C."/>
            <person name="Han C.S."/>
            <person name="Land M.L."/>
            <person name="Lucas S."/>
            <person name="Han J."/>
            <person name="Pennacchio L."/>
            <person name="Nolan M."/>
            <person name="Pitluck S."/>
            <person name="Woyke T."/>
            <person name="Goodwin L."/>
            <person name="Palumbo A.V."/>
            <person name="Elias D.A."/>
        </authorList>
    </citation>
    <scope>NUCLEOTIDE SEQUENCE [LARGE SCALE GENOMIC DNA]</scope>
    <source>
        <strain evidence="7 8">Walvis Bay</strain>
    </source>
</reference>
<evidence type="ECO:0000256" key="3">
    <source>
        <dbReference type="ARBA" id="ARBA00022692"/>
    </source>
</evidence>
<dbReference type="InterPro" id="IPR005598">
    <property type="entry name" value="ATP_synth_I"/>
</dbReference>
<dbReference type="eggNOG" id="ENOG50343QE">
    <property type="taxonomic scope" value="Bacteria"/>
</dbReference>
<name>F3YW74_DESAF</name>
<proteinExistence type="predicted"/>
<organism evidence="7 8">
    <name type="scientific">Desulfocurvibacter africanus subsp. africanus str. Walvis Bay</name>
    <dbReference type="NCBI Taxonomy" id="690850"/>
    <lineage>
        <taxon>Bacteria</taxon>
        <taxon>Pseudomonadati</taxon>
        <taxon>Thermodesulfobacteriota</taxon>
        <taxon>Desulfovibrionia</taxon>
        <taxon>Desulfovibrionales</taxon>
        <taxon>Desulfovibrionaceae</taxon>
        <taxon>Desulfocurvibacter</taxon>
    </lineage>
</organism>
<keyword evidence="3 6" id="KW-0812">Transmembrane</keyword>